<dbReference type="Proteomes" id="UP000001225">
    <property type="component" value="Chromosome"/>
</dbReference>
<dbReference type="InterPro" id="IPR015814">
    <property type="entry name" value="Pgluconate_DH_NAD-bd_C"/>
</dbReference>
<dbReference type="InterPro" id="IPR036291">
    <property type="entry name" value="NAD(P)-bd_dom_sf"/>
</dbReference>
<dbReference type="Pfam" id="PF09130">
    <property type="entry name" value="DUF1932"/>
    <property type="match status" value="1"/>
</dbReference>
<dbReference type="SUPFAM" id="SSF51735">
    <property type="entry name" value="NAD(P)-binding Rossmann-fold domains"/>
    <property type="match status" value="1"/>
</dbReference>
<dbReference type="KEGG" id="bpt:Bpet0384"/>
<dbReference type="GO" id="GO:0050661">
    <property type="term" value="F:NADP binding"/>
    <property type="evidence" value="ECO:0007669"/>
    <property type="project" value="InterPro"/>
</dbReference>
<proteinExistence type="predicted"/>
<dbReference type="SUPFAM" id="SSF48179">
    <property type="entry name" value="6-phosphogluconate dehydrogenase C-terminal domain-like"/>
    <property type="match status" value="1"/>
</dbReference>
<feature type="domain" description="Phosphogluconate dehydrogenase NAD-binding putative C-terminal" evidence="2">
    <location>
        <begin position="202"/>
        <end position="271"/>
    </location>
</feature>
<dbReference type="AlphaFoldDB" id="A9HYB9"/>
<organism evidence="3 4">
    <name type="scientific">Bordetella petrii (strain ATCC BAA-461 / DSM 12804 / CCUG 43448 / CIP 107267 / Se-1111R)</name>
    <dbReference type="NCBI Taxonomy" id="340100"/>
    <lineage>
        <taxon>Bacteria</taxon>
        <taxon>Pseudomonadati</taxon>
        <taxon>Pseudomonadota</taxon>
        <taxon>Betaproteobacteria</taxon>
        <taxon>Burkholderiales</taxon>
        <taxon>Alcaligenaceae</taxon>
        <taxon>Bordetella</taxon>
    </lineage>
</organism>
<dbReference type="InterPro" id="IPR013328">
    <property type="entry name" value="6PGD_dom2"/>
</dbReference>
<feature type="domain" description="6-phosphogluconate dehydrogenase NADP-binding" evidence="1">
    <location>
        <begin position="16"/>
        <end position="141"/>
    </location>
</feature>
<keyword evidence="4" id="KW-1185">Reference proteome</keyword>
<name>A9HYB9_BORPD</name>
<dbReference type="EMBL" id="AM902716">
    <property type="protein sequence ID" value="CAP40716.1"/>
    <property type="molecule type" value="Genomic_DNA"/>
</dbReference>
<gene>
    <name evidence="3" type="ordered locus">Bpet0384</name>
</gene>
<accession>A9HYB9</accession>
<evidence type="ECO:0000259" key="2">
    <source>
        <dbReference type="Pfam" id="PF09130"/>
    </source>
</evidence>
<dbReference type="eggNOG" id="COG2084">
    <property type="taxonomic scope" value="Bacteria"/>
</dbReference>
<sequence>MVIYAFCIFCVFLTMKIALLGCGEVGHCYAQAWLAAGFSVPAICELRQDPDMQARARAHGAALHAAPGPWLAEADLVVSAVYGHAALAVAEQAIPHMWGDALYADFTTAGAADMRAAAAVASRHGVPFADVAIMGAIALLGARTPLLCAGTAAPAIVEFAQGCGIPAQAIAGQAGDAVQLKLLRSILTKGMESLAVECLVAAEQLGLREALYGVLGDMDRTPLTTFLDSFVCSHVLHAPRRLAEVREAREQLALAGLQPLVLDGVERLFARTTQGIEAERAAHGGAPLDVPDTVQARLAWLTPLARQD</sequence>
<evidence type="ECO:0000259" key="1">
    <source>
        <dbReference type="Pfam" id="PF03446"/>
    </source>
</evidence>
<evidence type="ECO:0000313" key="4">
    <source>
        <dbReference type="Proteomes" id="UP000001225"/>
    </source>
</evidence>
<dbReference type="InterPro" id="IPR006115">
    <property type="entry name" value="6PGDH_NADP-bd"/>
</dbReference>
<dbReference type="Pfam" id="PF03446">
    <property type="entry name" value="NAD_binding_2"/>
    <property type="match status" value="1"/>
</dbReference>
<dbReference type="Gene3D" id="3.40.50.720">
    <property type="entry name" value="NAD(P)-binding Rossmann-like Domain"/>
    <property type="match status" value="1"/>
</dbReference>
<reference evidence="3 4" key="1">
    <citation type="journal article" date="2008" name="BMC Genomics">
        <title>The missing link: Bordetella petrii is endowed with both the metabolic versatility of environmental bacteria and virulence traits of pathogenic Bordetellae.</title>
        <authorList>
            <person name="Gross R."/>
            <person name="Guzman C.A."/>
            <person name="Sebaihia M."/>
            <person name="Martins Dos Santos V.A."/>
            <person name="Pieper D.H."/>
            <person name="Koebnik R."/>
            <person name="Lechner M."/>
            <person name="Bartels D."/>
            <person name="Buhrmester J."/>
            <person name="Choudhuri J.V."/>
            <person name="Ebensen T."/>
            <person name="Gaigalat L."/>
            <person name="Herrmann S."/>
            <person name="Khachane A.N."/>
            <person name="Larisch C."/>
            <person name="Link S."/>
            <person name="Linke B."/>
            <person name="Meyer F."/>
            <person name="Mormann S."/>
            <person name="Nakunst D."/>
            <person name="Rueckert C."/>
            <person name="Schneiker-Bekel S."/>
            <person name="Schulze K."/>
            <person name="Vorhoelter F.J."/>
            <person name="Yevsa T."/>
            <person name="Engle J.T."/>
            <person name="Goldman W.E."/>
            <person name="Puehler A."/>
            <person name="Goebel U.B."/>
            <person name="Goesmann A."/>
            <person name="Bloecker H."/>
            <person name="Kaiser O."/>
            <person name="Martinez-Arias R."/>
        </authorList>
    </citation>
    <scope>NUCLEOTIDE SEQUENCE [LARGE SCALE GENOMIC DNA]</scope>
    <source>
        <strain evidence="4">ATCC BAA-461 / DSM 12804 / CCUG 43448 / CIP 107267 / Se-1111R</strain>
    </source>
</reference>
<dbReference type="STRING" id="94624.Bpet0384"/>
<protein>
    <submittedName>
        <fullName evidence="3">Uncharacterized protein</fullName>
    </submittedName>
</protein>
<dbReference type="Gene3D" id="1.10.1040.10">
    <property type="entry name" value="N-(1-d-carboxylethyl)-l-norvaline Dehydrogenase, domain 2"/>
    <property type="match status" value="1"/>
</dbReference>
<evidence type="ECO:0000313" key="3">
    <source>
        <dbReference type="EMBL" id="CAP40716.1"/>
    </source>
</evidence>
<dbReference type="InterPro" id="IPR008927">
    <property type="entry name" value="6-PGluconate_DH-like_C_sf"/>
</dbReference>